<dbReference type="GO" id="GO:0006313">
    <property type="term" value="P:DNA transposition"/>
    <property type="evidence" value="ECO:0007669"/>
    <property type="project" value="InterPro"/>
</dbReference>
<name>A0A0R3K290_CALMK</name>
<dbReference type="EMBL" id="LKHP01000004">
    <property type="protein sequence ID" value="KRQ87077.1"/>
    <property type="molecule type" value="Genomic_DNA"/>
</dbReference>
<sequence length="156" mass="17636">MPEYMKILIPDLYKQYDEHVKKAKDYEKEAIKKAMSIEWVIENNSTILGKDLLPILTSVPGIGNVTALVWIAEIVTPVRFKLVKQISAYCGCDPSLKVSAGKLTSHVKRKGNEVLHGMLLKAASALIQRRSEPIGKWTYSIYKRHAKGGWKKACFY</sequence>
<dbReference type="GO" id="GO:0003677">
    <property type="term" value="F:DNA binding"/>
    <property type="evidence" value="ECO:0007669"/>
    <property type="project" value="InterPro"/>
</dbReference>
<dbReference type="InterPro" id="IPR003346">
    <property type="entry name" value="Transposase_20"/>
</dbReference>
<comment type="caution">
    <text evidence="2">The sequence shown here is derived from an EMBL/GenBank/DDBJ whole genome shotgun (WGS) entry which is preliminary data.</text>
</comment>
<gene>
    <name evidence="2" type="ORF">ABG79_00875</name>
</gene>
<evidence type="ECO:0000313" key="2">
    <source>
        <dbReference type="EMBL" id="KRQ87077.1"/>
    </source>
</evidence>
<organism evidence="2 3">
    <name type="scientific">Caloramator mitchellensis</name>
    <dbReference type="NCBI Taxonomy" id="908809"/>
    <lineage>
        <taxon>Bacteria</taxon>
        <taxon>Bacillati</taxon>
        <taxon>Bacillota</taxon>
        <taxon>Clostridia</taxon>
        <taxon>Eubacteriales</taxon>
        <taxon>Clostridiaceae</taxon>
        <taxon>Caloramator</taxon>
    </lineage>
</organism>
<proteinExistence type="predicted"/>
<dbReference type="PANTHER" id="PTHR33055:SF17">
    <property type="entry name" value="THIRD ORF IN TRANSPOSON ISC1491"/>
    <property type="match status" value="1"/>
</dbReference>
<feature type="domain" description="Transposase IS116/IS110/IS902 C-terminal" evidence="1">
    <location>
        <begin position="55"/>
        <end position="133"/>
    </location>
</feature>
<evidence type="ECO:0000313" key="3">
    <source>
        <dbReference type="Proteomes" id="UP000052015"/>
    </source>
</evidence>
<evidence type="ECO:0000259" key="1">
    <source>
        <dbReference type="Pfam" id="PF02371"/>
    </source>
</evidence>
<dbReference type="PANTHER" id="PTHR33055">
    <property type="entry name" value="TRANSPOSASE FOR INSERTION SEQUENCE ELEMENT IS1111A"/>
    <property type="match status" value="1"/>
</dbReference>
<dbReference type="Pfam" id="PF02371">
    <property type="entry name" value="Transposase_20"/>
    <property type="match status" value="1"/>
</dbReference>
<protein>
    <submittedName>
        <fullName evidence="2">Transposase IS116/IS110/IS902 family protein</fullName>
    </submittedName>
</protein>
<dbReference type="InterPro" id="IPR047650">
    <property type="entry name" value="Transpos_IS110"/>
</dbReference>
<dbReference type="AlphaFoldDB" id="A0A0R3K290"/>
<dbReference type="Proteomes" id="UP000052015">
    <property type="component" value="Unassembled WGS sequence"/>
</dbReference>
<keyword evidence="3" id="KW-1185">Reference proteome</keyword>
<accession>A0A0R3K290</accession>
<dbReference type="GO" id="GO:0004803">
    <property type="term" value="F:transposase activity"/>
    <property type="evidence" value="ECO:0007669"/>
    <property type="project" value="InterPro"/>
</dbReference>
<reference evidence="2 3" key="1">
    <citation type="submission" date="2015-09" db="EMBL/GenBank/DDBJ databases">
        <title>Draft genome sequence of a Caloramator mitchellensis, a moderate thermophile from the Great Artesian Basin of Australia.</title>
        <authorList>
            <person name="Patel B.K."/>
        </authorList>
    </citation>
    <scope>NUCLEOTIDE SEQUENCE [LARGE SCALE GENOMIC DNA]</scope>
    <source>
        <strain evidence="2 3">VF08</strain>
    </source>
</reference>